<dbReference type="FunFam" id="1.10.238.10:FF:000119">
    <property type="entry name" value="TBC1 domain family member 9"/>
    <property type="match status" value="1"/>
</dbReference>
<dbReference type="PROSITE" id="PS50222">
    <property type="entry name" value="EF_HAND_2"/>
    <property type="match status" value="1"/>
</dbReference>
<dbReference type="Gene3D" id="1.10.10.750">
    <property type="entry name" value="Ypt/Rab-GAP domain of gyp1p, domain 1"/>
    <property type="match status" value="1"/>
</dbReference>
<dbReference type="FunFam" id="1.10.10.750:FF:000008">
    <property type="entry name" value="TBC1 domain family member 9"/>
    <property type="match status" value="1"/>
</dbReference>
<dbReference type="Gene3D" id="1.10.472.80">
    <property type="entry name" value="Ypt/Rab-GAP domain of gyp1p, domain 3"/>
    <property type="match status" value="1"/>
</dbReference>
<feature type="region of interest" description="Disordered" evidence="5">
    <location>
        <begin position="846"/>
        <end position="912"/>
    </location>
</feature>
<dbReference type="InterPro" id="IPR035969">
    <property type="entry name" value="Rab-GAP_TBC_sf"/>
</dbReference>
<dbReference type="InterPro" id="IPR011992">
    <property type="entry name" value="EF-hand-dom_pair"/>
</dbReference>
<evidence type="ECO:0000256" key="1">
    <source>
        <dbReference type="ARBA" id="ARBA00022468"/>
    </source>
</evidence>
<dbReference type="PANTHER" id="PTHR47666">
    <property type="entry name" value="PROTEIN VASCULAR ASSOCIATED DEATH 1, CHLOROPLASTIC"/>
    <property type="match status" value="1"/>
</dbReference>
<dbReference type="GO" id="GO:0003008">
    <property type="term" value="P:system process"/>
    <property type="evidence" value="ECO:0007669"/>
    <property type="project" value="UniProtKB-ARBA"/>
</dbReference>
<dbReference type="FunFam" id="1.10.8.270:FF:000002">
    <property type="entry name" value="TBC1 domain family member 9B"/>
    <property type="match status" value="1"/>
</dbReference>
<dbReference type="PANTHER" id="PTHR47666:SF3">
    <property type="entry name" value="TBC1 DOMAIN FAMILY MEMBER 9"/>
    <property type="match status" value="1"/>
</dbReference>
<dbReference type="CDD" id="cd13354">
    <property type="entry name" value="PH-GRAM2_TCB1D9_TCB1D9B"/>
    <property type="match status" value="1"/>
</dbReference>
<dbReference type="GO" id="GO:0005096">
    <property type="term" value="F:GTPase activator activity"/>
    <property type="evidence" value="ECO:0007669"/>
    <property type="project" value="UniProtKB-KW"/>
</dbReference>
<dbReference type="SUPFAM" id="SSF47473">
    <property type="entry name" value="EF-hand"/>
    <property type="match status" value="1"/>
</dbReference>
<keyword evidence="9" id="KW-1185">Reference proteome</keyword>
<feature type="domain" description="EF-hand" evidence="7">
    <location>
        <begin position="715"/>
        <end position="750"/>
    </location>
</feature>
<dbReference type="InterPro" id="IPR036014">
    <property type="entry name" value="TCB1D9/TCB1D9B_PH-GRAM1"/>
</dbReference>
<dbReference type="FunFam" id="1.10.472.80:FF:000016">
    <property type="entry name" value="TBC1 domain family, member 9"/>
    <property type="match status" value="1"/>
</dbReference>
<reference evidence="8" key="2">
    <citation type="submission" date="2025-09" db="UniProtKB">
        <authorList>
            <consortium name="Ensembl"/>
        </authorList>
    </citation>
    <scope>IDENTIFICATION</scope>
</reference>
<dbReference type="Pfam" id="PF00566">
    <property type="entry name" value="RabGAP-TBC"/>
    <property type="match status" value="1"/>
</dbReference>
<dbReference type="Pfam" id="PF02893">
    <property type="entry name" value="GRAM"/>
    <property type="match status" value="2"/>
</dbReference>
<feature type="domain" description="Rab-GAP TBC" evidence="6">
    <location>
        <begin position="344"/>
        <end position="531"/>
    </location>
</feature>
<evidence type="ECO:0000259" key="7">
    <source>
        <dbReference type="PROSITE" id="PS50222"/>
    </source>
</evidence>
<evidence type="ECO:0000256" key="3">
    <source>
        <dbReference type="ARBA" id="ARBA00043879"/>
    </source>
</evidence>
<evidence type="ECO:0000313" key="9">
    <source>
        <dbReference type="Proteomes" id="UP000694565"/>
    </source>
</evidence>
<dbReference type="Ensembl" id="ENSCLMT00005007234.1">
    <property type="protein sequence ID" value="ENSCLMP00005006735.1"/>
    <property type="gene ID" value="ENSCLMG00005002677.1"/>
</dbReference>
<dbReference type="SMART" id="SM00568">
    <property type="entry name" value="GRAM"/>
    <property type="match status" value="2"/>
</dbReference>
<dbReference type="FunFam" id="2.30.29.30:FF:000041">
    <property type="entry name" value="TBC1 domain family member 9 isoform X1"/>
    <property type="match status" value="1"/>
</dbReference>
<dbReference type="GO" id="GO:0005509">
    <property type="term" value="F:calcium ion binding"/>
    <property type="evidence" value="ECO:0007669"/>
    <property type="project" value="InterPro"/>
</dbReference>
<evidence type="ECO:0000313" key="8">
    <source>
        <dbReference type="Ensembl" id="ENSCLMP00005006735.1"/>
    </source>
</evidence>
<sequence length="1003" mass="113995">FRKLFGMPEEEKLVNYYSCSFWKGKVPRQGWLYLSINHLCFYSYLLGKEAKLVVRWADITQLEKSATLLLPDAIKVSTRINEHVFSVFLNINETFKLAEQLANIAMRQLLDNKGFEQDRSLPKLKKKSPKKVSALKRDLDARAKSERYRALFRLPKDEKLDGHTDCTLWTPFNKMHILGQMFVSTNYICFTSKEETLCSLIIPLREVTIVEKADNSNVLPSPLSISTKNRMTFLFANLKDRDFLVQRISDFLQQTTSKIYLERELTGSLNSSDDERTFNLNDRSVPTATQALMTMYRRRSPEEFNPKLAKEFLKEQAWKNHFTEYGQGVCMYRTEKTKELVLKGIPESMRGDLWLLFSGAINEMATHPGYYEDLVEKSMGKYNLATEEIERDLHRSLPEHPAFQNEMGIAALRRVLTAYAFRNPNIGYCQAMNIVTSVLLLYAKEEEAFWLLVALCERMLPDYYNTRVVGALVDQGVFEELAREYVPQLYDCMQDLGVISTISLSWFLTLFLSVMPFESAVVVVDCFFYDGIKVIFQLALSVLHANIHQLLDCKDDGEAMTVLGRYLDSVTNKDSTLPPIPHLHSLLTDNGEPHPDVDIFKLVLSSYENFGSIRADVIEQMRFKQRLRVIQTIEDTTKRNVVRTIVTETAFSIDELEELYVLFKAEHLTSCYWGGSSNPTERHDPSLPYLEQYRIDVEQFKGLFNLLFPWATGAHSDPLALRFFSLLDQNGDALINFREFINGLGVLYHGDLIEKLKLLYKMHVIPGECVCVCVCVHRCSSMKGVFRKLQTIFIFSGAGLLSQFIELCKTLYSMFSEDVAEQELYHATATVTSLLLEMGEVGKLFSSSGRKDNDTEDQSEPSLEGKGGGGSERLPPMQDIKLEDSSPKDTGASSAMLISDDETKDDTSMSSYSVLSAGSHELDEKLQCEDIADDTVLVRSGSCSGDWAITYEQFLASVLTEQALVHYFEKPVEVAARITNAKNISKVGRALLSTSDYEILLSG</sequence>
<proteinExistence type="predicted"/>
<evidence type="ECO:0000256" key="2">
    <source>
        <dbReference type="ARBA" id="ARBA00022737"/>
    </source>
</evidence>
<dbReference type="InterPro" id="IPR000195">
    <property type="entry name" value="Rab-GAP-TBC_dom"/>
</dbReference>
<keyword evidence="2" id="KW-0677">Repeat</keyword>
<dbReference type="CDD" id="cd13351">
    <property type="entry name" value="PH-GRAM1_TCB1D9_TCB1D9B"/>
    <property type="match status" value="1"/>
</dbReference>
<evidence type="ECO:0000256" key="4">
    <source>
        <dbReference type="ARBA" id="ARBA00072016"/>
    </source>
</evidence>
<dbReference type="InterPro" id="IPR036017">
    <property type="entry name" value="TCB1D9/TCB1D9B_PH-GRAM2"/>
</dbReference>
<keyword evidence="1" id="KW-0343">GTPase activation</keyword>
<protein>
    <recommendedName>
        <fullName evidence="4">TBC1 domain family member 9</fullName>
    </recommendedName>
</protein>
<comment type="function">
    <text evidence="3">May act as a GTPase-activating protein for Rab family protein(s).</text>
</comment>
<dbReference type="InterPro" id="IPR011993">
    <property type="entry name" value="PH-like_dom_sf"/>
</dbReference>
<dbReference type="Gene3D" id="2.30.29.30">
    <property type="entry name" value="Pleckstrin-homology domain (PH domain)/Phosphotyrosine-binding domain (PTB)"/>
    <property type="match status" value="2"/>
</dbReference>
<dbReference type="SUPFAM" id="SSF47923">
    <property type="entry name" value="Ypt/Rab-GAP domain of gyp1p"/>
    <property type="match status" value="2"/>
</dbReference>
<name>A0A8C2WMY0_CYCLU</name>
<dbReference type="Gene3D" id="1.10.8.270">
    <property type="entry name" value="putative rabgap domain of human tbc1 domain family member 14 like domains"/>
    <property type="match status" value="1"/>
</dbReference>
<dbReference type="InterPro" id="IPR002048">
    <property type="entry name" value="EF_hand_dom"/>
</dbReference>
<dbReference type="Proteomes" id="UP000694565">
    <property type="component" value="Unplaced"/>
</dbReference>
<dbReference type="FunFam" id="2.30.29.30:FF:000013">
    <property type="entry name" value="Putative TBC1 domain family member 8B"/>
    <property type="match status" value="1"/>
</dbReference>
<dbReference type="GeneTree" id="ENSGT00940000157878"/>
<dbReference type="InterPro" id="IPR004182">
    <property type="entry name" value="GRAM"/>
</dbReference>
<accession>A0A8C2WMY0</accession>
<dbReference type="Gene3D" id="1.10.238.10">
    <property type="entry name" value="EF-hand"/>
    <property type="match status" value="1"/>
</dbReference>
<organism evidence="8 9">
    <name type="scientific">Cyclopterus lumpus</name>
    <name type="common">Lumpsucker</name>
    <dbReference type="NCBI Taxonomy" id="8103"/>
    <lineage>
        <taxon>Eukaryota</taxon>
        <taxon>Metazoa</taxon>
        <taxon>Chordata</taxon>
        <taxon>Craniata</taxon>
        <taxon>Vertebrata</taxon>
        <taxon>Euteleostomi</taxon>
        <taxon>Actinopterygii</taxon>
        <taxon>Neopterygii</taxon>
        <taxon>Teleostei</taxon>
        <taxon>Neoteleostei</taxon>
        <taxon>Acanthomorphata</taxon>
        <taxon>Eupercaria</taxon>
        <taxon>Perciformes</taxon>
        <taxon>Cottioidei</taxon>
        <taxon>Cottales</taxon>
        <taxon>Cyclopteridae</taxon>
        <taxon>Cyclopterus</taxon>
    </lineage>
</organism>
<dbReference type="PROSITE" id="PS50086">
    <property type="entry name" value="TBC_RABGAP"/>
    <property type="match status" value="1"/>
</dbReference>
<evidence type="ECO:0000256" key="5">
    <source>
        <dbReference type="SAM" id="MobiDB-lite"/>
    </source>
</evidence>
<dbReference type="SMART" id="SM00164">
    <property type="entry name" value="TBC"/>
    <property type="match status" value="1"/>
</dbReference>
<dbReference type="AlphaFoldDB" id="A0A8C2WMY0"/>
<reference evidence="8" key="1">
    <citation type="submission" date="2025-08" db="UniProtKB">
        <authorList>
            <consortium name="Ensembl"/>
        </authorList>
    </citation>
    <scope>IDENTIFICATION</scope>
</reference>
<evidence type="ECO:0000259" key="6">
    <source>
        <dbReference type="PROSITE" id="PS50086"/>
    </source>
</evidence>